<dbReference type="InterPro" id="IPR040046">
    <property type="entry name" value="FAM228"/>
</dbReference>
<evidence type="ECO:0000313" key="3">
    <source>
        <dbReference type="EMBL" id="CAK9198451.1"/>
    </source>
</evidence>
<proteinExistence type="inferred from homology"/>
<reference evidence="3" key="1">
    <citation type="submission" date="2024-02" db="EMBL/GenBank/DDBJ databases">
        <authorList>
            <consortium name="ELIXIR-Norway"/>
            <consortium name="Elixir Norway"/>
        </authorList>
    </citation>
    <scope>NUCLEOTIDE SEQUENCE</scope>
</reference>
<gene>
    <name evidence="3" type="ORF">CSSPTR1EN2_LOCUS4443</name>
</gene>
<protein>
    <submittedName>
        <fullName evidence="3">Uncharacterized protein</fullName>
    </submittedName>
</protein>
<organism evidence="3 4">
    <name type="scientific">Sphagnum troendelagicum</name>
    <dbReference type="NCBI Taxonomy" id="128251"/>
    <lineage>
        <taxon>Eukaryota</taxon>
        <taxon>Viridiplantae</taxon>
        <taxon>Streptophyta</taxon>
        <taxon>Embryophyta</taxon>
        <taxon>Bryophyta</taxon>
        <taxon>Sphagnophytina</taxon>
        <taxon>Sphagnopsida</taxon>
        <taxon>Sphagnales</taxon>
        <taxon>Sphagnaceae</taxon>
        <taxon>Sphagnum</taxon>
    </lineage>
</organism>
<feature type="region of interest" description="Disordered" evidence="2">
    <location>
        <begin position="1"/>
        <end position="35"/>
    </location>
</feature>
<accession>A0ABP0TKP2</accession>
<comment type="similarity">
    <text evidence="1">Belongs to the FAM228 family.</text>
</comment>
<dbReference type="Proteomes" id="UP001497512">
    <property type="component" value="Chromosome 12"/>
</dbReference>
<evidence type="ECO:0000256" key="2">
    <source>
        <dbReference type="SAM" id="MobiDB-lite"/>
    </source>
</evidence>
<dbReference type="EMBL" id="OZ019904">
    <property type="protein sequence ID" value="CAK9198451.1"/>
    <property type="molecule type" value="Genomic_DNA"/>
</dbReference>
<keyword evidence="4" id="KW-1185">Reference proteome</keyword>
<sequence length="452" mass="52430">MGKASDAEEFETNEETPSPPPPQQQQQPDENESIKVTQPAGIWKPPIVYGPKNVLRFPLRGGGVHRWVREVKKNLCPEDTRVHHPLETVDDPLAFSTLPPQTTPILQQKGPPFHYRLHKAIASGDRKVSTYPSTIIVDPGGRTSRKKGGGWSCRKWVERPIPRNLINHTEEEWEEFLEKQAAEDAKDEVQFQEMLSKMLGRGPGSGEGIDQESLHKETDEILLKNKNHHQDRKAAMFKLWERQVFHNINDQIMNKLKNISPDQIESKLRYQQNRYVKEVNKRHVFLDLINKEYDPFELKLAGHVHYHSNNNKVCDPLKHDFHKDMRERAVLAMNPVFQKLHNNSKEILDPQFWPYDKFRSTVHGHINADDEDATYKPREMIGMKWYSKPVFWNGTWGDECYNEAFLPGGKGMPLKPPDGTEFVWSCSKNIMWDSPIRTLRQFVISEEANPLL</sequence>
<name>A0ABP0TKP2_9BRYO</name>
<evidence type="ECO:0000256" key="1">
    <source>
        <dbReference type="ARBA" id="ARBA00007753"/>
    </source>
</evidence>
<evidence type="ECO:0000313" key="4">
    <source>
        <dbReference type="Proteomes" id="UP001497512"/>
    </source>
</evidence>
<dbReference type="PANTHER" id="PTHR28584:SF1">
    <property type="entry name" value="PROTEIN FAM228B"/>
    <property type="match status" value="1"/>
</dbReference>
<dbReference type="PANTHER" id="PTHR28584">
    <property type="entry name" value="FAMILY WITH SEQUENCE SIMILARITY 228 MEMBER A"/>
    <property type="match status" value="1"/>
</dbReference>